<evidence type="ECO:0000256" key="1">
    <source>
        <dbReference type="SAM" id="Phobius"/>
    </source>
</evidence>
<protein>
    <submittedName>
        <fullName evidence="3">Diguanylate cyclase (GGDEF) domain-containing protein</fullName>
    </submittedName>
</protein>
<dbReference type="Proteomes" id="UP000199022">
    <property type="component" value="Unassembled WGS sequence"/>
</dbReference>
<evidence type="ECO:0000313" key="4">
    <source>
        <dbReference type="Proteomes" id="UP000199022"/>
    </source>
</evidence>
<dbReference type="SMART" id="SM00267">
    <property type="entry name" value="GGDEF"/>
    <property type="match status" value="1"/>
</dbReference>
<evidence type="ECO:0000259" key="2">
    <source>
        <dbReference type="PROSITE" id="PS50887"/>
    </source>
</evidence>
<organism evidence="3 4">
    <name type="scientific">Klenkia taihuensis</name>
    <dbReference type="NCBI Taxonomy" id="1225127"/>
    <lineage>
        <taxon>Bacteria</taxon>
        <taxon>Bacillati</taxon>
        <taxon>Actinomycetota</taxon>
        <taxon>Actinomycetes</taxon>
        <taxon>Geodermatophilales</taxon>
        <taxon>Geodermatophilaceae</taxon>
        <taxon>Klenkia</taxon>
    </lineage>
</organism>
<dbReference type="InterPro" id="IPR000160">
    <property type="entry name" value="GGDEF_dom"/>
</dbReference>
<feature type="transmembrane region" description="Helical" evidence="1">
    <location>
        <begin position="129"/>
        <end position="146"/>
    </location>
</feature>
<dbReference type="EMBL" id="FOMD01000003">
    <property type="protein sequence ID" value="SFD14940.1"/>
    <property type="molecule type" value="Genomic_DNA"/>
</dbReference>
<feature type="transmembrane region" description="Helical" evidence="1">
    <location>
        <begin position="57"/>
        <end position="76"/>
    </location>
</feature>
<dbReference type="GO" id="GO:0043709">
    <property type="term" value="P:cell adhesion involved in single-species biofilm formation"/>
    <property type="evidence" value="ECO:0007669"/>
    <property type="project" value="TreeGrafter"/>
</dbReference>
<dbReference type="AlphaFoldDB" id="A0A1I1Q9Y7"/>
<feature type="transmembrane region" description="Helical" evidence="1">
    <location>
        <begin position="30"/>
        <end position="50"/>
    </location>
</feature>
<dbReference type="SUPFAM" id="SSF55073">
    <property type="entry name" value="Nucleotide cyclase"/>
    <property type="match status" value="1"/>
</dbReference>
<dbReference type="InterPro" id="IPR050469">
    <property type="entry name" value="Diguanylate_Cyclase"/>
</dbReference>
<keyword evidence="4" id="KW-1185">Reference proteome</keyword>
<accession>A0A1I1Q9Y7</accession>
<dbReference type="PANTHER" id="PTHR45138">
    <property type="entry name" value="REGULATORY COMPONENTS OF SENSORY TRANSDUCTION SYSTEM"/>
    <property type="match status" value="1"/>
</dbReference>
<dbReference type="PROSITE" id="PS50887">
    <property type="entry name" value="GGDEF"/>
    <property type="match status" value="1"/>
</dbReference>
<keyword evidence="1" id="KW-0812">Transmembrane</keyword>
<dbReference type="GO" id="GO:0005886">
    <property type="term" value="C:plasma membrane"/>
    <property type="evidence" value="ECO:0007669"/>
    <property type="project" value="TreeGrafter"/>
</dbReference>
<name>A0A1I1Q9Y7_9ACTN</name>
<sequence length="306" mass="31823">MVETLAVFYAAGTVLGVLIALEADLDTARRVVAAVAVAVGTVGTAVLLLVRDRVPRRLLDGLVALATVVVGVGVLVPPQPATAVAVAWLASLAVVDACYFFTPRAARAHLVLAAVCSNGALLLRGDVAVWTVLALDCVLVALAVVTRRLAARASGADLDPLTGLPNRRSLDDRLQQLVRGDRVVSVALLDLDHFKEINDTAGHEAGDRVLLRVAEEPRRVLPPGAVLARQGGDEFALLLPDLTGPEAVVVVWRVCDALAGIGLSCGVAQYEPGESVAQLVRRADGALYAAKAAGRGRVELATAVRA</sequence>
<dbReference type="NCBIfam" id="TIGR00254">
    <property type="entry name" value="GGDEF"/>
    <property type="match status" value="1"/>
</dbReference>
<dbReference type="STRING" id="1225127.SAMN05661030_2514"/>
<evidence type="ECO:0000313" key="3">
    <source>
        <dbReference type="EMBL" id="SFD14940.1"/>
    </source>
</evidence>
<reference evidence="4" key="1">
    <citation type="submission" date="2016-10" db="EMBL/GenBank/DDBJ databases">
        <authorList>
            <person name="Varghese N."/>
            <person name="Submissions S."/>
        </authorList>
    </citation>
    <scope>NUCLEOTIDE SEQUENCE [LARGE SCALE GENOMIC DNA]</scope>
    <source>
        <strain evidence="4">DSM 45962</strain>
    </source>
</reference>
<dbReference type="GO" id="GO:1902201">
    <property type="term" value="P:negative regulation of bacterial-type flagellum-dependent cell motility"/>
    <property type="evidence" value="ECO:0007669"/>
    <property type="project" value="TreeGrafter"/>
</dbReference>
<dbReference type="InterPro" id="IPR029787">
    <property type="entry name" value="Nucleotide_cyclase"/>
</dbReference>
<feature type="domain" description="GGDEF" evidence="2">
    <location>
        <begin position="182"/>
        <end position="303"/>
    </location>
</feature>
<dbReference type="Pfam" id="PF00990">
    <property type="entry name" value="GGDEF"/>
    <property type="match status" value="1"/>
</dbReference>
<dbReference type="GO" id="GO:0052621">
    <property type="term" value="F:diguanylate cyclase activity"/>
    <property type="evidence" value="ECO:0007669"/>
    <property type="project" value="TreeGrafter"/>
</dbReference>
<dbReference type="InterPro" id="IPR043128">
    <property type="entry name" value="Rev_trsase/Diguanyl_cyclase"/>
</dbReference>
<proteinExistence type="predicted"/>
<keyword evidence="1" id="KW-0472">Membrane</keyword>
<gene>
    <name evidence="3" type="ORF">SAMN05661030_2514</name>
</gene>
<dbReference type="CDD" id="cd01949">
    <property type="entry name" value="GGDEF"/>
    <property type="match status" value="1"/>
</dbReference>
<keyword evidence="1" id="KW-1133">Transmembrane helix</keyword>
<dbReference type="Gene3D" id="3.30.70.270">
    <property type="match status" value="1"/>
</dbReference>
<dbReference type="PANTHER" id="PTHR45138:SF24">
    <property type="entry name" value="DIGUANYLATE CYCLASE DGCC-RELATED"/>
    <property type="match status" value="1"/>
</dbReference>